<dbReference type="RefSeq" id="WP_114611214.1">
    <property type="nucleotide sequence ID" value="NZ_QFWX01000001.1"/>
</dbReference>
<dbReference type="EMBL" id="QFWX01000001">
    <property type="protein sequence ID" value="PXX93286.1"/>
    <property type="molecule type" value="Genomic_DNA"/>
</dbReference>
<comment type="caution">
    <text evidence="1">The sequence shown here is derived from an EMBL/GenBank/DDBJ whole genome shotgun (WGS) entry which is preliminary data.</text>
</comment>
<sequence length="111" mass="12286">MNQQDRIWWAGFADMAASGLAHGSLKLERVHLSIADETFNILQQVPVTRAWSERVRTIHHGVSRLSYRSVSLAATGVGSLARRVQLSGRRPTAVRSISPAIHTLASIRMSR</sequence>
<accession>A0A2V3ZSQ9</accession>
<keyword evidence="2" id="KW-1185">Reference proteome</keyword>
<dbReference type="OrthoDB" id="6369342at2"/>
<gene>
    <name evidence="1" type="ORF">DIT71_00315</name>
</gene>
<name>A0A2V3ZSQ9_9GAMM</name>
<reference evidence="2" key="1">
    <citation type="submission" date="2018-05" db="EMBL/GenBank/DDBJ databases">
        <authorList>
            <person name="Lu D."/>
        </authorList>
    </citation>
    <scope>NUCLEOTIDE SEQUENCE [LARGE SCALE GENOMIC DNA]</scope>
    <source>
        <strain evidence="2">F01</strain>
    </source>
</reference>
<reference evidence="1 2" key="2">
    <citation type="submission" date="2018-06" db="EMBL/GenBank/DDBJ databases">
        <title>Marinobactersediminissp. nov, a moderately halophilic bacterium isolated from marine solar saltern.</title>
        <authorList>
            <person name="Zhang Y."/>
        </authorList>
    </citation>
    <scope>NUCLEOTIDE SEQUENCE [LARGE SCALE GENOMIC DNA]</scope>
    <source>
        <strain evidence="1 2">F01</strain>
    </source>
</reference>
<organism evidence="1 2">
    <name type="scientific">Marinobacter vulgaris</name>
    <dbReference type="NCBI Taxonomy" id="1928331"/>
    <lineage>
        <taxon>Bacteria</taxon>
        <taxon>Pseudomonadati</taxon>
        <taxon>Pseudomonadota</taxon>
        <taxon>Gammaproteobacteria</taxon>
        <taxon>Pseudomonadales</taxon>
        <taxon>Marinobacteraceae</taxon>
        <taxon>Marinobacter</taxon>
    </lineage>
</organism>
<protein>
    <submittedName>
        <fullName evidence="1">Uncharacterized protein</fullName>
    </submittedName>
</protein>
<proteinExistence type="predicted"/>
<evidence type="ECO:0000313" key="2">
    <source>
        <dbReference type="Proteomes" id="UP000253987"/>
    </source>
</evidence>
<evidence type="ECO:0000313" key="1">
    <source>
        <dbReference type="EMBL" id="PXX93286.1"/>
    </source>
</evidence>
<dbReference type="Proteomes" id="UP000253987">
    <property type="component" value="Unassembled WGS sequence"/>
</dbReference>
<dbReference type="AlphaFoldDB" id="A0A2V3ZSQ9"/>